<reference evidence="1" key="1">
    <citation type="journal article" date="2014" name="Int. J. Syst. Evol. Microbiol.">
        <title>Complete genome sequence of Corynebacterium casei LMG S-19264T (=DSM 44701T), isolated from a smear-ripened cheese.</title>
        <authorList>
            <consortium name="US DOE Joint Genome Institute (JGI-PGF)"/>
            <person name="Walter F."/>
            <person name="Albersmeier A."/>
            <person name="Kalinowski J."/>
            <person name="Ruckert C."/>
        </authorList>
    </citation>
    <scope>NUCLEOTIDE SEQUENCE</scope>
    <source>
        <strain evidence="1">JCM 4988</strain>
    </source>
</reference>
<dbReference type="AlphaFoldDB" id="A0A918QR38"/>
<organism evidence="1 2">
    <name type="scientific">Streptomyces inusitatus</name>
    <dbReference type="NCBI Taxonomy" id="68221"/>
    <lineage>
        <taxon>Bacteria</taxon>
        <taxon>Bacillati</taxon>
        <taxon>Actinomycetota</taxon>
        <taxon>Actinomycetes</taxon>
        <taxon>Kitasatosporales</taxon>
        <taxon>Streptomycetaceae</taxon>
        <taxon>Streptomyces</taxon>
    </lineage>
</organism>
<reference evidence="1" key="2">
    <citation type="submission" date="2020-09" db="EMBL/GenBank/DDBJ databases">
        <authorList>
            <person name="Sun Q."/>
            <person name="Ohkuma M."/>
        </authorList>
    </citation>
    <scope>NUCLEOTIDE SEQUENCE</scope>
    <source>
        <strain evidence="1">JCM 4988</strain>
    </source>
</reference>
<gene>
    <name evidence="1" type="ORF">GCM10010387_67400</name>
</gene>
<accession>A0A918QR38</accession>
<protein>
    <submittedName>
        <fullName evidence="1">Uncharacterized protein</fullName>
    </submittedName>
</protein>
<dbReference type="Proteomes" id="UP000630936">
    <property type="component" value="Unassembled WGS sequence"/>
</dbReference>
<proteinExistence type="predicted"/>
<name>A0A918QR38_9ACTN</name>
<evidence type="ECO:0000313" key="2">
    <source>
        <dbReference type="Proteomes" id="UP000630936"/>
    </source>
</evidence>
<comment type="caution">
    <text evidence="1">The sequence shown here is derived from an EMBL/GenBank/DDBJ whole genome shotgun (WGS) entry which is preliminary data.</text>
</comment>
<keyword evidence="2" id="KW-1185">Reference proteome</keyword>
<sequence length="127" mass="13653">MSNPEEPATVTPRDVAELLSMSKAGPMVIVALDDVPGCIAIGPAILSVAGPVLATSGELREMLSEATADSARMWHNDYRLTYDGYVMLALLINRRCSEVINGRAVRVIRPVGEPFSGTLRRALGQDE</sequence>
<evidence type="ECO:0000313" key="1">
    <source>
        <dbReference type="EMBL" id="GGZ64841.1"/>
    </source>
</evidence>
<dbReference type="EMBL" id="BMWG01000047">
    <property type="protein sequence ID" value="GGZ64841.1"/>
    <property type="molecule type" value="Genomic_DNA"/>
</dbReference>
<dbReference type="RefSeq" id="WP_190127131.1">
    <property type="nucleotide sequence ID" value="NZ_BMWG01000047.1"/>
</dbReference>